<evidence type="ECO:0000256" key="7">
    <source>
        <dbReference type="ARBA" id="ARBA00022989"/>
    </source>
</evidence>
<feature type="region of interest" description="Disordered" evidence="9">
    <location>
        <begin position="1"/>
        <end position="21"/>
    </location>
</feature>
<keyword evidence="5 10" id="KW-0812">Transmembrane</keyword>
<keyword evidence="4" id="KW-0926">Vacuole</keyword>
<feature type="transmembrane region" description="Helical" evidence="10">
    <location>
        <begin position="313"/>
        <end position="335"/>
    </location>
</feature>
<feature type="transmembrane region" description="Helical" evidence="10">
    <location>
        <begin position="369"/>
        <end position="390"/>
    </location>
</feature>
<dbReference type="GO" id="GO:0005774">
    <property type="term" value="C:vacuolar membrane"/>
    <property type="evidence" value="ECO:0007669"/>
    <property type="project" value="UniProtKB-SubCell"/>
</dbReference>
<dbReference type="GeneID" id="31359503"/>
<evidence type="ECO:0000256" key="2">
    <source>
        <dbReference type="ARBA" id="ARBA00006690"/>
    </source>
</evidence>
<dbReference type="InterPro" id="IPR037185">
    <property type="entry name" value="EmrE-like"/>
</dbReference>
<dbReference type="PIRSF" id="PIRSF037671">
    <property type="entry name" value="Transprt_Chloroquine_res"/>
    <property type="match status" value="1"/>
</dbReference>
<dbReference type="AlphaFoldDB" id="D3B5S8"/>
<dbReference type="EMBL" id="ADBJ01000017">
    <property type="protein sequence ID" value="EFA83226.1"/>
    <property type="molecule type" value="Genomic_DNA"/>
</dbReference>
<reference evidence="11 12" key="1">
    <citation type="journal article" date="2011" name="Genome Res.">
        <title>Phylogeny-wide analysis of social amoeba genomes highlights ancient origins for complex intercellular communication.</title>
        <authorList>
            <person name="Heidel A.J."/>
            <person name="Lawal H.M."/>
            <person name="Felder M."/>
            <person name="Schilde C."/>
            <person name="Helps N.R."/>
            <person name="Tunggal B."/>
            <person name="Rivero F."/>
            <person name="John U."/>
            <person name="Schleicher M."/>
            <person name="Eichinger L."/>
            <person name="Platzer M."/>
            <person name="Noegel A.A."/>
            <person name="Schaap P."/>
            <person name="Gloeckner G."/>
        </authorList>
    </citation>
    <scope>NUCLEOTIDE SEQUENCE [LARGE SCALE GENOMIC DNA]</scope>
    <source>
        <strain evidence="12">ATCC 26659 / Pp 5 / PN500</strain>
    </source>
</reference>
<comment type="caution">
    <text evidence="11">The sequence shown here is derived from an EMBL/GenBank/DDBJ whole genome shotgun (WGS) entry which is preliminary data.</text>
</comment>
<feature type="transmembrane region" description="Helical" evidence="10">
    <location>
        <begin position="342"/>
        <end position="363"/>
    </location>
</feature>
<evidence type="ECO:0000313" key="11">
    <source>
        <dbReference type="EMBL" id="EFA83226.1"/>
    </source>
</evidence>
<dbReference type="RefSeq" id="XP_020435343.1">
    <property type="nucleotide sequence ID" value="XM_020574929.1"/>
</dbReference>
<evidence type="ECO:0000256" key="4">
    <source>
        <dbReference type="ARBA" id="ARBA00022554"/>
    </source>
</evidence>
<evidence type="ECO:0000256" key="3">
    <source>
        <dbReference type="ARBA" id="ARBA00022448"/>
    </source>
</evidence>
<evidence type="ECO:0000256" key="9">
    <source>
        <dbReference type="SAM" id="MobiDB-lite"/>
    </source>
</evidence>
<feature type="transmembrane region" description="Helical" evidence="10">
    <location>
        <begin position="52"/>
        <end position="70"/>
    </location>
</feature>
<dbReference type="OMA" id="FAYIIPM"/>
<comment type="subcellular location">
    <subcellularLocation>
        <location evidence="1">Vacuole membrane</location>
        <topology evidence="1">Multi-pass membrane protein</topology>
    </subcellularLocation>
</comment>
<comment type="similarity">
    <text evidence="2">Belongs to the CRT-like transporter family.</text>
</comment>
<feature type="transmembrane region" description="Helical" evidence="10">
    <location>
        <begin position="174"/>
        <end position="192"/>
    </location>
</feature>
<dbReference type="STRING" id="670386.D3B5S8"/>
<protein>
    <submittedName>
        <fullName evidence="11">Putative transmembrane protein</fullName>
    </submittedName>
</protein>
<dbReference type="PANTHER" id="PTHR31326:SF1">
    <property type="entry name" value="PROTEIN CLT2, CHLOROPLASTIC"/>
    <property type="match status" value="1"/>
</dbReference>
<keyword evidence="3" id="KW-0813">Transport</keyword>
<accession>D3B5S8</accession>
<sequence length="453" mass="50257">MSNNELMGKSEKQPLLQDEESEIGIDQPQESGWKEKLRSFGRSMLKKEMLTVLIYSVCYVISGVINSILLKLTMNSFQNYGFFLNQLTNYGFIPIFGAVVAYKIMFTNDIPQETRDFPKYKFLIMGALDAVTGYFVVIGGISTSGPLQQLLNQAIIPFTMLSSLVFLKMRYSWIQVTGALVIIAGVVVSLIPSLTGKSDANNKVFWNLFYLISMIPFALSNIYKDIGFQSVQDMDVWYLQFYDSLFQGIVGTFLFPINNWLPPPGGIKFKDIIPSLRDGAECLAGTNTITMASSNNTCDLPTTDFPCDNCHNAYIIIIIYMTINIVYNVFILLVIKHAGATVYSIANTLRLPLTNIVFSLKFIVPVSIYQAFSGLSVAGLIIILLGLVGYRIGSMIKAKQSGEDGEVKVIPGLGPAGVEVLPAGPLRRPLIEPKSPEHLRNQFFARGRHAVNE</sequence>
<evidence type="ECO:0000256" key="6">
    <source>
        <dbReference type="ARBA" id="ARBA00022970"/>
    </source>
</evidence>
<organism evidence="11 12">
    <name type="scientific">Heterostelium pallidum (strain ATCC 26659 / Pp 5 / PN500)</name>
    <name type="common">Cellular slime mold</name>
    <name type="synonym">Polysphondylium pallidum</name>
    <dbReference type="NCBI Taxonomy" id="670386"/>
    <lineage>
        <taxon>Eukaryota</taxon>
        <taxon>Amoebozoa</taxon>
        <taxon>Evosea</taxon>
        <taxon>Eumycetozoa</taxon>
        <taxon>Dictyostelia</taxon>
        <taxon>Acytosteliales</taxon>
        <taxon>Acytosteliaceae</taxon>
        <taxon>Heterostelium</taxon>
    </lineage>
</organism>
<feature type="transmembrane region" description="Helical" evidence="10">
    <location>
        <begin position="150"/>
        <end position="167"/>
    </location>
</feature>
<dbReference type="SUPFAM" id="SSF103481">
    <property type="entry name" value="Multidrug resistance efflux transporter EmrE"/>
    <property type="match status" value="1"/>
</dbReference>
<name>D3B5S8_HETP5</name>
<evidence type="ECO:0000256" key="8">
    <source>
        <dbReference type="ARBA" id="ARBA00023136"/>
    </source>
</evidence>
<dbReference type="Proteomes" id="UP000001396">
    <property type="component" value="Unassembled WGS sequence"/>
</dbReference>
<dbReference type="InterPro" id="IPR017258">
    <property type="entry name" value="Transprt_Chloroquine"/>
</dbReference>
<dbReference type="InterPro" id="IPR013936">
    <property type="entry name" value="CRT-like"/>
</dbReference>
<evidence type="ECO:0000256" key="1">
    <source>
        <dbReference type="ARBA" id="ARBA00004128"/>
    </source>
</evidence>
<keyword evidence="8 10" id="KW-0472">Membrane</keyword>
<feature type="transmembrane region" description="Helical" evidence="10">
    <location>
        <begin position="122"/>
        <end position="144"/>
    </location>
</feature>
<dbReference type="GO" id="GO:0006865">
    <property type="term" value="P:amino acid transport"/>
    <property type="evidence" value="ECO:0007669"/>
    <property type="project" value="UniProtKB-KW"/>
</dbReference>
<feature type="transmembrane region" description="Helical" evidence="10">
    <location>
        <begin position="204"/>
        <end position="223"/>
    </location>
</feature>
<proteinExistence type="inferred from homology"/>
<evidence type="ECO:0000313" key="12">
    <source>
        <dbReference type="Proteomes" id="UP000001396"/>
    </source>
</evidence>
<keyword evidence="12" id="KW-1185">Reference proteome</keyword>
<dbReference type="PANTHER" id="PTHR31326">
    <property type="entry name" value="PROTEIN CLT2, CHLOROPLASTIC"/>
    <property type="match status" value="1"/>
</dbReference>
<gene>
    <name evidence="11" type="primary">crtp1</name>
    <name evidence="11" type="ORF">PPL_04016</name>
</gene>
<keyword evidence="7 10" id="KW-1133">Transmembrane helix</keyword>
<feature type="transmembrane region" description="Helical" evidence="10">
    <location>
        <begin position="235"/>
        <end position="255"/>
    </location>
</feature>
<dbReference type="Pfam" id="PF08627">
    <property type="entry name" value="CRT-like"/>
    <property type="match status" value="1"/>
</dbReference>
<evidence type="ECO:0000256" key="10">
    <source>
        <dbReference type="SAM" id="Phobius"/>
    </source>
</evidence>
<keyword evidence="6" id="KW-0029">Amino-acid transport</keyword>
<dbReference type="InParanoid" id="D3B5S8"/>
<dbReference type="GO" id="GO:0042910">
    <property type="term" value="F:xenobiotic transmembrane transporter activity"/>
    <property type="evidence" value="ECO:0007669"/>
    <property type="project" value="InterPro"/>
</dbReference>
<feature type="transmembrane region" description="Helical" evidence="10">
    <location>
        <begin position="90"/>
        <end position="110"/>
    </location>
</feature>
<evidence type="ECO:0000256" key="5">
    <source>
        <dbReference type="ARBA" id="ARBA00022692"/>
    </source>
</evidence>